<dbReference type="GeneTree" id="ENSGT01030000235127"/>
<feature type="chain" id="PRO_5034942283" evidence="1">
    <location>
        <begin position="25"/>
        <end position="246"/>
    </location>
</feature>
<dbReference type="OrthoDB" id="8735401at2759"/>
<reference evidence="3" key="3">
    <citation type="submission" date="2025-09" db="UniProtKB">
        <authorList>
            <consortium name="Ensembl"/>
        </authorList>
    </citation>
    <scope>IDENTIFICATION</scope>
</reference>
<keyword evidence="4" id="KW-1185">Reference proteome</keyword>
<organism evidence="3 4">
    <name type="scientific">Scleropages formosus</name>
    <name type="common">Asian bonytongue</name>
    <name type="synonym">Osteoglossum formosum</name>
    <dbReference type="NCBI Taxonomy" id="113540"/>
    <lineage>
        <taxon>Eukaryota</taxon>
        <taxon>Metazoa</taxon>
        <taxon>Chordata</taxon>
        <taxon>Craniata</taxon>
        <taxon>Vertebrata</taxon>
        <taxon>Euteleostomi</taxon>
        <taxon>Actinopterygii</taxon>
        <taxon>Neopterygii</taxon>
        <taxon>Teleostei</taxon>
        <taxon>Osteoglossocephala</taxon>
        <taxon>Osteoglossomorpha</taxon>
        <taxon>Osteoglossiformes</taxon>
        <taxon>Osteoglossidae</taxon>
        <taxon>Scleropages</taxon>
    </lineage>
</organism>
<feature type="domain" description="SERTA" evidence="2">
    <location>
        <begin position="36"/>
        <end position="82"/>
    </location>
</feature>
<protein>
    <submittedName>
        <fullName evidence="3">SERTA domain containing 3</fullName>
    </submittedName>
</protein>
<evidence type="ECO:0000313" key="3">
    <source>
        <dbReference type="Ensembl" id="ENSSFOP00015073477.1"/>
    </source>
</evidence>
<dbReference type="PROSITE" id="PS51053">
    <property type="entry name" value="SERTA"/>
    <property type="match status" value="1"/>
</dbReference>
<reference evidence="3 4" key="1">
    <citation type="submission" date="2019-04" db="EMBL/GenBank/DDBJ databases">
        <authorList>
            <consortium name="Wellcome Sanger Institute Data Sharing"/>
        </authorList>
    </citation>
    <scope>NUCLEOTIDE SEQUENCE [LARGE SCALE GENOMIC DNA]</scope>
</reference>
<evidence type="ECO:0000313" key="4">
    <source>
        <dbReference type="Proteomes" id="UP000694397"/>
    </source>
</evidence>
<dbReference type="InterPro" id="IPR052262">
    <property type="entry name" value="E2F-SERTA_domain_protein"/>
</dbReference>
<dbReference type="Pfam" id="PF06031">
    <property type="entry name" value="SERTA"/>
    <property type="match status" value="1"/>
</dbReference>
<feature type="signal peptide" evidence="1">
    <location>
        <begin position="1"/>
        <end position="24"/>
    </location>
</feature>
<dbReference type="Ensembl" id="ENSSFOT00015041163.1">
    <property type="protein sequence ID" value="ENSSFOP00015073477.1"/>
    <property type="gene ID" value="ENSSFOG00015030796.1"/>
</dbReference>
<dbReference type="InterPro" id="IPR009263">
    <property type="entry name" value="SERTA_dom"/>
</dbReference>
<dbReference type="PANTHER" id="PTHR16277">
    <property type="entry name" value="CELL DIVISION CYCLE ASSOCIATED PROTEIN 4/SERTA DOMAIN-CONTAINING PROTEIN 2"/>
    <property type="match status" value="1"/>
</dbReference>
<sequence length="246" mass="27167">AFRQRLSAMFFFFFFFKNLPTVRQKRKFLWDLDGAYENERQCVLDISLGKFHHMHMLETSLRCKVLVGNTLRKIQEEIHLEGILTKEVNPCTVTSPCAATETCPRVDNSSPPLSVTVGAENTGDAWSDLDSVFDGPQPQTQVPLGSTGDSGTEENHIMETGILGSFEIIPSCYLSDAAFDDPFGDIDTSHFQPEMAYLDSQPFSAAATDAALNSTTVSSSLSLSFHSQNSRDLSELDHIMDILVGS</sequence>
<reference evidence="3" key="2">
    <citation type="submission" date="2025-08" db="UniProtKB">
        <authorList>
            <consortium name="Ensembl"/>
        </authorList>
    </citation>
    <scope>IDENTIFICATION</scope>
</reference>
<dbReference type="PANTHER" id="PTHR16277:SF7">
    <property type="entry name" value="RE12330P"/>
    <property type="match status" value="1"/>
</dbReference>
<keyword evidence="1" id="KW-0732">Signal</keyword>
<evidence type="ECO:0000256" key="1">
    <source>
        <dbReference type="SAM" id="SignalP"/>
    </source>
</evidence>
<dbReference type="AlphaFoldDB" id="A0A8C9WG96"/>
<dbReference type="GO" id="GO:0005634">
    <property type="term" value="C:nucleus"/>
    <property type="evidence" value="ECO:0007669"/>
    <property type="project" value="TreeGrafter"/>
</dbReference>
<accession>A0A8C9WG96</accession>
<name>A0A8C9WG96_SCLFO</name>
<proteinExistence type="predicted"/>
<evidence type="ECO:0000259" key="2">
    <source>
        <dbReference type="PROSITE" id="PS51053"/>
    </source>
</evidence>
<dbReference type="Proteomes" id="UP000694397">
    <property type="component" value="Chromosome 10"/>
</dbReference>